<feature type="active site" description="Nucleophile" evidence="4">
    <location>
        <position position="44"/>
    </location>
</feature>
<organism evidence="6">
    <name type="scientific">Candidatus Moduliflexus flocculans</name>
    <dbReference type="NCBI Taxonomy" id="1499966"/>
    <lineage>
        <taxon>Bacteria</taxon>
        <taxon>Candidatus Moduliflexota</taxon>
        <taxon>Candidatus Moduliflexia</taxon>
        <taxon>Candidatus Moduliflexales</taxon>
        <taxon>Candidatus Moduliflexaceae</taxon>
    </lineage>
</organism>
<evidence type="ECO:0000313" key="6">
    <source>
        <dbReference type="EMBL" id="GAK51889.1"/>
    </source>
</evidence>
<evidence type="ECO:0000313" key="7">
    <source>
        <dbReference type="Proteomes" id="UP000030700"/>
    </source>
</evidence>
<dbReference type="Gene3D" id="3.40.1090.10">
    <property type="entry name" value="Cytosolic phospholipase A2 catalytic domain"/>
    <property type="match status" value="1"/>
</dbReference>
<keyword evidence="2 4" id="KW-0442">Lipid degradation</keyword>
<dbReference type="PANTHER" id="PTHR14226:SF76">
    <property type="entry name" value="NTE FAMILY PROTEIN RSSA"/>
    <property type="match status" value="1"/>
</dbReference>
<proteinExistence type="predicted"/>
<evidence type="ECO:0000259" key="5">
    <source>
        <dbReference type="PROSITE" id="PS51635"/>
    </source>
</evidence>
<dbReference type="InterPro" id="IPR016035">
    <property type="entry name" value="Acyl_Trfase/lysoPLipase"/>
</dbReference>
<dbReference type="AlphaFoldDB" id="A0A081BNC3"/>
<accession>A0A081BNC3</accession>
<keyword evidence="1 4" id="KW-0378">Hydrolase</keyword>
<evidence type="ECO:0000256" key="1">
    <source>
        <dbReference type="ARBA" id="ARBA00022801"/>
    </source>
</evidence>
<dbReference type="PROSITE" id="PS51635">
    <property type="entry name" value="PNPLA"/>
    <property type="match status" value="1"/>
</dbReference>
<keyword evidence="3 4" id="KW-0443">Lipid metabolism</keyword>
<reference evidence="6" key="1">
    <citation type="journal article" date="2015" name="PeerJ">
        <title>First genomic representation of candidate bacterial phylum KSB3 points to enhanced environmental sensing as a trigger of wastewater bulking.</title>
        <authorList>
            <person name="Sekiguchi Y."/>
            <person name="Ohashi A."/>
            <person name="Parks D.H."/>
            <person name="Yamauchi T."/>
            <person name="Tyson G.W."/>
            <person name="Hugenholtz P."/>
        </authorList>
    </citation>
    <scope>NUCLEOTIDE SEQUENCE [LARGE SCALE GENOMIC DNA]</scope>
</reference>
<dbReference type="InterPro" id="IPR002641">
    <property type="entry name" value="PNPLA_dom"/>
</dbReference>
<dbReference type="Proteomes" id="UP000030700">
    <property type="component" value="Unassembled WGS sequence"/>
</dbReference>
<dbReference type="GO" id="GO:0016042">
    <property type="term" value="P:lipid catabolic process"/>
    <property type="evidence" value="ECO:0007669"/>
    <property type="project" value="UniProtKB-UniRule"/>
</dbReference>
<dbReference type="Pfam" id="PF01734">
    <property type="entry name" value="Patatin"/>
    <property type="match status" value="1"/>
</dbReference>
<evidence type="ECO:0000256" key="4">
    <source>
        <dbReference type="PROSITE-ProRule" id="PRU01161"/>
    </source>
</evidence>
<gene>
    <name evidence="6" type="ORF">U14_03135</name>
</gene>
<feature type="domain" description="PNPLA" evidence="5">
    <location>
        <begin position="11"/>
        <end position="171"/>
    </location>
</feature>
<name>A0A081BNC3_9BACT</name>
<dbReference type="HOGENOM" id="CLU_047251_1_0_0"/>
<dbReference type="STRING" id="1499966.U14_03135"/>
<sequence>MEQIRHQTVGLALGGGVARSFANIGVLNVLARAQIHLDYLTASSAASIIGAIYASGVSLEETNQIARHTRWKDLLAISWKAPWRGILCSRNIEKFLQRHCRSRYFEDFPLPFGVIAAELMSGEERLFLSGDIVPAVSASCSIPGVFQPVQVGKRLYIDGCYVNQIPAAALRRMGADIVIGCDVSRGALAVKRKVPRNMFAILQYLVALHSQKTANKGRVESDILIEITVNDIRLVDLHRVVELIERGEQAAERVLPILQRRLASSNSPQTA</sequence>
<dbReference type="GO" id="GO:0016787">
    <property type="term" value="F:hydrolase activity"/>
    <property type="evidence" value="ECO:0007669"/>
    <property type="project" value="UniProtKB-UniRule"/>
</dbReference>
<dbReference type="PANTHER" id="PTHR14226">
    <property type="entry name" value="NEUROPATHY TARGET ESTERASE/SWISS CHEESE D.MELANOGASTER"/>
    <property type="match status" value="1"/>
</dbReference>
<dbReference type="InterPro" id="IPR050301">
    <property type="entry name" value="NTE"/>
</dbReference>
<evidence type="ECO:0000256" key="2">
    <source>
        <dbReference type="ARBA" id="ARBA00022963"/>
    </source>
</evidence>
<comment type="caution">
    <text evidence="4">Lacks conserved residue(s) required for the propagation of feature annotation.</text>
</comment>
<dbReference type="EMBL" id="DF820457">
    <property type="protein sequence ID" value="GAK51889.1"/>
    <property type="molecule type" value="Genomic_DNA"/>
</dbReference>
<dbReference type="SUPFAM" id="SSF52151">
    <property type="entry name" value="FabD/lysophospholipase-like"/>
    <property type="match status" value="1"/>
</dbReference>
<feature type="active site" description="Proton acceptor" evidence="4">
    <location>
        <position position="158"/>
    </location>
</feature>
<protein>
    <submittedName>
        <fullName evidence="6">Lysophospholipase</fullName>
    </submittedName>
</protein>
<evidence type="ECO:0000256" key="3">
    <source>
        <dbReference type="ARBA" id="ARBA00023098"/>
    </source>
</evidence>
<keyword evidence="7" id="KW-1185">Reference proteome</keyword>